<keyword evidence="6 11" id="KW-0566">Pantothenate biosynthesis</keyword>
<dbReference type="InterPro" id="IPR013332">
    <property type="entry name" value="KPR_N"/>
</dbReference>
<evidence type="ECO:0000256" key="6">
    <source>
        <dbReference type="ARBA" id="ARBA00022655"/>
    </source>
</evidence>
<dbReference type="GO" id="GO:0008677">
    <property type="term" value="F:2-dehydropantoate 2-reductase activity"/>
    <property type="evidence" value="ECO:0007669"/>
    <property type="project" value="UniProtKB-EC"/>
</dbReference>
<dbReference type="GO" id="GO:0050661">
    <property type="term" value="F:NADP binding"/>
    <property type="evidence" value="ECO:0007669"/>
    <property type="project" value="TreeGrafter"/>
</dbReference>
<evidence type="ECO:0000256" key="7">
    <source>
        <dbReference type="ARBA" id="ARBA00022857"/>
    </source>
</evidence>
<evidence type="ECO:0000313" key="15">
    <source>
        <dbReference type="Proteomes" id="UP000005990"/>
    </source>
</evidence>
<comment type="pathway">
    <text evidence="2 11">Cofactor biosynthesis; (R)-pantothenate biosynthesis; (R)-pantoate from 3-methyl-2-oxobutanoate: step 2/2.</text>
</comment>
<dbReference type="FunFam" id="1.10.1040.10:FF:000017">
    <property type="entry name" value="2-dehydropantoate 2-reductase"/>
    <property type="match status" value="1"/>
</dbReference>
<comment type="catalytic activity">
    <reaction evidence="10 11">
        <text>(R)-pantoate + NADP(+) = 2-dehydropantoate + NADPH + H(+)</text>
        <dbReference type="Rhea" id="RHEA:16233"/>
        <dbReference type="ChEBI" id="CHEBI:11561"/>
        <dbReference type="ChEBI" id="CHEBI:15378"/>
        <dbReference type="ChEBI" id="CHEBI:15980"/>
        <dbReference type="ChEBI" id="CHEBI:57783"/>
        <dbReference type="ChEBI" id="CHEBI:58349"/>
        <dbReference type="EC" id="1.1.1.169"/>
    </reaction>
</comment>
<keyword evidence="7 11" id="KW-0521">NADP</keyword>
<organism evidence="14 15">
    <name type="scientific">Eremococcus coleocola ACS-139-V-Col8</name>
    <dbReference type="NCBI Taxonomy" id="908337"/>
    <lineage>
        <taxon>Bacteria</taxon>
        <taxon>Bacillati</taxon>
        <taxon>Bacillota</taxon>
        <taxon>Bacilli</taxon>
        <taxon>Lactobacillales</taxon>
        <taxon>Aerococcaceae</taxon>
        <taxon>Eremococcus</taxon>
    </lineage>
</organism>
<comment type="caution">
    <text evidence="14">The sequence shown here is derived from an EMBL/GenBank/DDBJ whole genome shotgun (WGS) entry which is preliminary data.</text>
</comment>
<dbReference type="eggNOG" id="COG1893">
    <property type="taxonomic scope" value="Bacteria"/>
</dbReference>
<dbReference type="AlphaFoldDB" id="E4KQQ6"/>
<sequence length="308" mass="34031">MLIYIAGSGAMGCRFGAQLHEAGQEVILLDNWDDHINTIKENGLKISGDDERIVPMTIMKPQEANRVGDLIILFTKAMQLPAMLESIQGIMDSHTKVLCLLNGLGHEEVIKQYVPERSIIMGVTVWTAQLVGPGHVKLASTGSINIQSIDANEAEMGHKVAEILNEAKLNAIYDQDVIPSIWRKACVNGTMNSLCALLDCTIGQLFATEPGLQLVHEIIHEFVQVGQAEGVKLDEEAVTDYVMKTSVTAAHHYPSMHQDLVQNHRYTEIDFINGAVARIGDKHDIETPRCDVITQLIHTKEKILIEPK</sequence>
<evidence type="ECO:0000256" key="10">
    <source>
        <dbReference type="ARBA" id="ARBA00048793"/>
    </source>
</evidence>
<evidence type="ECO:0000259" key="12">
    <source>
        <dbReference type="Pfam" id="PF02558"/>
    </source>
</evidence>
<comment type="similarity">
    <text evidence="3 11">Belongs to the ketopantoate reductase family.</text>
</comment>
<dbReference type="Gene3D" id="3.40.50.720">
    <property type="entry name" value="NAD(P)-binding Rossmann-like Domain"/>
    <property type="match status" value="1"/>
</dbReference>
<dbReference type="InterPro" id="IPR003710">
    <property type="entry name" value="ApbA"/>
</dbReference>
<dbReference type="STRING" id="908337.HMPREF9257_0615"/>
<dbReference type="PANTHER" id="PTHR43765">
    <property type="entry name" value="2-DEHYDROPANTOATE 2-REDUCTASE-RELATED"/>
    <property type="match status" value="1"/>
</dbReference>
<dbReference type="NCBIfam" id="NF005088">
    <property type="entry name" value="PRK06522.1-2"/>
    <property type="match status" value="1"/>
</dbReference>
<dbReference type="EMBL" id="AENN01000017">
    <property type="protein sequence ID" value="EFR30786.1"/>
    <property type="molecule type" value="Genomic_DNA"/>
</dbReference>
<evidence type="ECO:0000256" key="8">
    <source>
        <dbReference type="ARBA" id="ARBA00023002"/>
    </source>
</evidence>
<dbReference type="Pfam" id="PF08546">
    <property type="entry name" value="ApbA_C"/>
    <property type="match status" value="1"/>
</dbReference>
<evidence type="ECO:0000313" key="14">
    <source>
        <dbReference type="EMBL" id="EFR30786.1"/>
    </source>
</evidence>
<dbReference type="InterPro" id="IPR008927">
    <property type="entry name" value="6-PGluconate_DH-like_C_sf"/>
</dbReference>
<dbReference type="PANTHER" id="PTHR43765:SF2">
    <property type="entry name" value="2-DEHYDROPANTOATE 2-REDUCTASE"/>
    <property type="match status" value="1"/>
</dbReference>
<dbReference type="InterPro" id="IPR036291">
    <property type="entry name" value="NAD(P)-bd_dom_sf"/>
</dbReference>
<dbReference type="InterPro" id="IPR013328">
    <property type="entry name" value="6PGD_dom2"/>
</dbReference>
<dbReference type="GO" id="GO:0015940">
    <property type="term" value="P:pantothenate biosynthetic process"/>
    <property type="evidence" value="ECO:0007669"/>
    <property type="project" value="UniProtKB-UniPathway"/>
</dbReference>
<keyword evidence="8 11" id="KW-0560">Oxidoreductase</keyword>
<dbReference type="Gene3D" id="1.10.1040.10">
    <property type="entry name" value="N-(1-d-carboxylethyl)-l-norvaline Dehydrogenase, domain 2"/>
    <property type="match status" value="1"/>
</dbReference>
<dbReference type="SUPFAM" id="SSF48179">
    <property type="entry name" value="6-phosphogluconate dehydrogenase C-terminal domain-like"/>
    <property type="match status" value="1"/>
</dbReference>
<dbReference type="OrthoDB" id="9800163at2"/>
<evidence type="ECO:0000256" key="11">
    <source>
        <dbReference type="RuleBase" id="RU362068"/>
    </source>
</evidence>
<dbReference type="Proteomes" id="UP000005990">
    <property type="component" value="Unassembled WGS sequence"/>
</dbReference>
<evidence type="ECO:0000256" key="5">
    <source>
        <dbReference type="ARBA" id="ARBA00019465"/>
    </source>
</evidence>
<gene>
    <name evidence="14" type="ORF">HMPREF9257_0615</name>
</gene>
<feature type="domain" description="Ketopantoate reductase N-terminal" evidence="12">
    <location>
        <begin position="3"/>
        <end position="149"/>
    </location>
</feature>
<evidence type="ECO:0000256" key="1">
    <source>
        <dbReference type="ARBA" id="ARBA00002919"/>
    </source>
</evidence>
<dbReference type="Pfam" id="PF02558">
    <property type="entry name" value="ApbA"/>
    <property type="match status" value="1"/>
</dbReference>
<evidence type="ECO:0000259" key="13">
    <source>
        <dbReference type="Pfam" id="PF08546"/>
    </source>
</evidence>
<dbReference type="InterPro" id="IPR050838">
    <property type="entry name" value="Ketopantoate_reductase"/>
</dbReference>
<evidence type="ECO:0000256" key="3">
    <source>
        <dbReference type="ARBA" id="ARBA00007870"/>
    </source>
</evidence>
<dbReference type="EC" id="1.1.1.169" evidence="4 11"/>
<dbReference type="UniPathway" id="UPA00028">
    <property type="reaction ID" value="UER00004"/>
</dbReference>
<proteinExistence type="inferred from homology"/>
<protein>
    <recommendedName>
        <fullName evidence="5 11">2-dehydropantoate 2-reductase</fullName>
        <ecNumber evidence="4 11">1.1.1.169</ecNumber>
    </recommendedName>
    <alternativeName>
        <fullName evidence="9 11">Ketopantoate reductase</fullName>
    </alternativeName>
</protein>
<dbReference type="NCBIfam" id="TIGR00745">
    <property type="entry name" value="apbA_panE"/>
    <property type="match status" value="1"/>
</dbReference>
<dbReference type="InterPro" id="IPR013752">
    <property type="entry name" value="KPA_reductase"/>
</dbReference>
<dbReference type="GO" id="GO:0005737">
    <property type="term" value="C:cytoplasm"/>
    <property type="evidence" value="ECO:0007669"/>
    <property type="project" value="TreeGrafter"/>
</dbReference>
<reference evidence="14 15" key="1">
    <citation type="submission" date="2010-10" db="EMBL/GenBank/DDBJ databases">
        <authorList>
            <person name="Durkin A.S."/>
            <person name="Madupu R."/>
            <person name="Torralba M."/>
            <person name="Gillis M."/>
            <person name="Methe B."/>
            <person name="Sutton G."/>
            <person name="Nelson K.E."/>
        </authorList>
    </citation>
    <scope>NUCLEOTIDE SEQUENCE [LARGE SCALE GENOMIC DNA]</scope>
    <source>
        <strain evidence="14 15">ACS-139-V-Col8</strain>
    </source>
</reference>
<dbReference type="RefSeq" id="WP_006418946.1">
    <property type="nucleotide sequence ID" value="NZ_AENN01000017.1"/>
</dbReference>
<dbReference type="SUPFAM" id="SSF51735">
    <property type="entry name" value="NAD(P)-binding Rossmann-fold domains"/>
    <property type="match status" value="1"/>
</dbReference>
<comment type="function">
    <text evidence="1 11">Catalyzes the NADPH-dependent reduction of ketopantoate into pantoic acid.</text>
</comment>
<evidence type="ECO:0000256" key="2">
    <source>
        <dbReference type="ARBA" id="ARBA00004994"/>
    </source>
</evidence>
<evidence type="ECO:0000256" key="9">
    <source>
        <dbReference type="ARBA" id="ARBA00032024"/>
    </source>
</evidence>
<feature type="domain" description="Ketopantoate reductase C-terminal" evidence="13">
    <location>
        <begin position="177"/>
        <end position="301"/>
    </location>
</feature>
<name>E4KQQ6_9LACT</name>
<accession>E4KQQ6</accession>
<evidence type="ECO:0000256" key="4">
    <source>
        <dbReference type="ARBA" id="ARBA00013014"/>
    </source>
</evidence>
<keyword evidence="15" id="KW-1185">Reference proteome</keyword>